<name>A0AAN9HW31_CROPI</name>
<protein>
    <submittedName>
        <fullName evidence="1">Uncharacterized protein</fullName>
    </submittedName>
</protein>
<evidence type="ECO:0000313" key="2">
    <source>
        <dbReference type="Proteomes" id="UP001372338"/>
    </source>
</evidence>
<dbReference type="InterPro" id="IPR044589">
    <property type="entry name" value="GATA26/27"/>
</dbReference>
<reference evidence="1 2" key="1">
    <citation type="submission" date="2024-01" db="EMBL/GenBank/DDBJ databases">
        <title>The genomes of 5 underutilized Papilionoideae crops provide insights into root nodulation and disease resistanc.</title>
        <authorList>
            <person name="Yuan L."/>
        </authorList>
    </citation>
    <scope>NUCLEOTIDE SEQUENCE [LARGE SCALE GENOMIC DNA]</scope>
    <source>
        <strain evidence="1">ZHUSHIDOU_FW_LH</strain>
        <tissue evidence="1">Leaf</tissue>
    </source>
</reference>
<evidence type="ECO:0000313" key="1">
    <source>
        <dbReference type="EMBL" id="KAK7247323.1"/>
    </source>
</evidence>
<proteinExistence type="predicted"/>
<gene>
    <name evidence="1" type="ORF">RIF29_42204</name>
</gene>
<comment type="caution">
    <text evidence="1">The sequence shown here is derived from an EMBL/GenBank/DDBJ whole genome shotgun (WGS) entry which is preliminary data.</text>
</comment>
<keyword evidence="2" id="KW-1185">Reference proteome</keyword>
<dbReference type="AlphaFoldDB" id="A0AAN9HW31"/>
<accession>A0AAN9HW31</accession>
<dbReference type="PANTHER" id="PTHR46855:SF21">
    <property type="entry name" value="GATA ZINC FINGER PROTEIN"/>
    <property type="match status" value="1"/>
</dbReference>
<dbReference type="EMBL" id="JAYWIO010000008">
    <property type="protein sequence ID" value="KAK7247323.1"/>
    <property type="molecule type" value="Genomic_DNA"/>
</dbReference>
<dbReference type="PANTHER" id="PTHR46855">
    <property type="entry name" value="OSJNBB0038F03.10 PROTEIN"/>
    <property type="match status" value="1"/>
</dbReference>
<sequence>MLCNACGTRYQQHGSFKNYLPKHCNKEHLTNLDQNVKVRNNHYNLGNDTGDLWDFKIPSRKRSRVVYEKITPMERFHKQLQNMLIEMRANEASPEEDVLLYNTNNFIPSNEIGIGCSILFIKPDGSST</sequence>
<organism evidence="1 2">
    <name type="scientific">Crotalaria pallida</name>
    <name type="common">Smooth rattlebox</name>
    <name type="synonym">Crotalaria striata</name>
    <dbReference type="NCBI Taxonomy" id="3830"/>
    <lineage>
        <taxon>Eukaryota</taxon>
        <taxon>Viridiplantae</taxon>
        <taxon>Streptophyta</taxon>
        <taxon>Embryophyta</taxon>
        <taxon>Tracheophyta</taxon>
        <taxon>Spermatophyta</taxon>
        <taxon>Magnoliopsida</taxon>
        <taxon>eudicotyledons</taxon>
        <taxon>Gunneridae</taxon>
        <taxon>Pentapetalae</taxon>
        <taxon>rosids</taxon>
        <taxon>fabids</taxon>
        <taxon>Fabales</taxon>
        <taxon>Fabaceae</taxon>
        <taxon>Papilionoideae</taxon>
        <taxon>50 kb inversion clade</taxon>
        <taxon>genistoids sensu lato</taxon>
        <taxon>core genistoids</taxon>
        <taxon>Crotalarieae</taxon>
        <taxon>Crotalaria</taxon>
    </lineage>
</organism>
<dbReference type="Proteomes" id="UP001372338">
    <property type="component" value="Unassembled WGS sequence"/>
</dbReference>